<reference evidence="1 2" key="1">
    <citation type="submission" date="2020-07" db="EMBL/GenBank/DDBJ databases">
        <title>Sequencing the genomes of 1000 actinobacteria strains.</title>
        <authorList>
            <person name="Klenk H.-P."/>
        </authorList>
    </citation>
    <scope>NUCLEOTIDE SEQUENCE [LARGE SCALE GENOMIC DNA]</scope>
    <source>
        <strain evidence="1 2">DSM 21349</strain>
    </source>
</reference>
<evidence type="ECO:0000313" key="1">
    <source>
        <dbReference type="EMBL" id="MBA8802762.1"/>
    </source>
</evidence>
<accession>A0A7W3IY07</accession>
<sequence>MDTTDSGHPPMTNIDWSAWHDAYAEPGSRLADRLAAVRAHIDRRLDDTAPDPVRVVSACAGDGRDLLGVMAQRADAVRVTALLVEYDAGLAARARDAAAALDATVEVRQADAANSDVYAGAVPADLVLLCGIFGNVSDADVRATVMAAPQLCSEGAEVVWTRHRAEPDLTPTIRGWFAEAGFEEVAFEASDDHVWSVGVHRLVAEPQPLEPGRHWFTFDRG</sequence>
<evidence type="ECO:0008006" key="3">
    <source>
        <dbReference type="Google" id="ProtNLM"/>
    </source>
</evidence>
<dbReference type="AlphaFoldDB" id="A0A7W3IY07"/>
<organism evidence="1 2">
    <name type="scientific">Nocardioides ginsengisegetis</name>
    <dbReference type="NCBI Taxonomy" id="661491"/>
    <lineage>
        <taxon>Bacteria</taxon>
        <taxon>Bacillati</taxon>
        <taxon>Actinomycetota</taxon>
        <taxon>Actinomycetes</taxon>
        <taxon>Propionibacteriales</taxon>
        <taxon>Nocardioidaceae</taxon>
        <taxon>Nocardioides</taxon>
    </lineage>
</organism>
<comment type="caution">
    <text evidence="1">The sequence shown here is derived from an EMBL/GenBank/DDBJ whole genome shotgun (WGS) entry which is preliminary data.</text>
</comment>
<proteinExistence type="predicted"/>
<dbReference type="Gene3D" id="3.40.50.150">
    <property type="entry name" value="Vaccinia Virus protein VP39"/>
    <property type="match status" value="1"/>
</dbReference>
<dbReference type="Proteomes" id="UP000580910">
    <property type="component" value="Unassembled WGS sequence"/>
</dbReference>
<dbReference type="RefSeq" id="WP_343055492.1">
    <property type="nucleotide sequence ID" value="NZ_JACGXA010000001.1"/>
</dbReference>
<dbReference type="InterPro" id="IPR029063">
    <property type="entry name" value="SAM-dependent_MTases_sf"/>
</dbReference>
<protein>
    <recommendedName>
        <fullName evidence="3">Methyltransferase domain-containing protein</fullName>
    </recommendedName>
</protein>
<gene>
    <name evidence="1" type="ORF">FB382_001053</name>
</gene>
<dbReference type="EMBL" id="JACGXA010000001">
    <property type="protein sequence ID" value="MBA8802762.1"/>
    <property type="molecule type" value="Genomic_DNA"/>
</dbReference>
<evidence type="ECO:0000313" key="2">
    <source>
        <dbReference type="Proteomes" id="UP000580910"/>
    </source>
</evidence>
<keyword evidence="2" id="KW-1185">Reference proteome</keyword>
<name>A0A7W3IY07_9ACTN</name>
<dbReference type="SUPFAM" id="SSF53335">
    <property type="entry name" value="S-adenosyl-L-methionine-dependent methyltransferases"/>
    <property type="match status" value="1"/>
</dbReference>